<evidence type="ECO:0000313" key="3">
    <source>
        <dbReference type="Proteomes" id="UP001228504"/>
    </source>
</evidence>
<proteinExistence type="predicted"/>
<accession>A0ABT9UT91</accession>
<sequence length="125" mass="14477">MAEILLSLYSLFLIYIGYEYIAWNDFTVYSLAKLLILVFIFMSQFIVHKGIYRKFIKEKIDSAYHISLKTITGIYGILMAIYLMFIPISFGIDNITIIFIVTLIYLTISFSIVHAGEVAERQNNL</sequence>
<keyword evidence="1" id="KW-0472">Membrane</keyword>
<feature type="transmembrane region" description="Helical" evidence="1">
    <location>
        <begin position="95"/>
        <end position="115"/>
    </location>
</feature>
<comment type="caution">
    <text evidence="2">The sequence shown here is derived from an EMBL/GenBank/DDBJ whole genome shotgun (WGS) entry which is preliminary data.</text>
</comment>
<dbReference type="EMBL" id="JAUSUF010000003">
    <property type="protein sequence ID" value="MDQ0149553.1"/>
    <property type="molecule type" value="Genomic_DNA"/>
</dbReference>
<protein>
    <recommendedName>
        <fullName evidence="4">DUF2178 domain-containing protein</fullName>
    </recommendedName>
</protein>
<evidence type="ECO:0000256" key="1">
    <source>
        <dbReference type="SAM" id="Phobius"/>
    </source>
</evidence>
<feature type="transmembrane region" description="Helical" evidence="1">
    <location>
        <begin position="5"/>
        <end position="23"/>
    </location>
</feature>
<feature type="transmembrane region" description="Helical" evidence="1">
    <location>
        <begin position="68"/>
        <end position="89"/>
    </location>
</feature>
<evidence type="ECO:0008006" key="4">
    <source>
        <dbReference type="Google" id="ProtNLM"/>
    </source>
</evidence>
<keyword evidence="1" id="KW-0812">Transmembrane</keyword>
<feature type="transmembrane region" description="Helical" evidence="1">
    <location>
        <begin position="29"/>
        <end position="47"/>
    </location>
</feature>
<name>A0ABT9UT91_9FIRM</name>
<organism evidence="2 3">
    <name type="scientific">Eubacterium multiforme</name>
    <dbReference type="NCBI Taxonomy" id="83339"/>
    <lineage>
        <taxon>Bacteria</taxon>
        <taxon>Bacillati</taxon>
        <taxon>Bacillota</taxon>
        <taxon>Clostridia</taxon>
        <taxon>Eubacteriales</taxon>
        <taxon>Eubacteriaceae</taxon>
        <taxon>Eubacterium</taxon>
    </lineage>
</organism>
<dbReference type="RefSeq" id="WP_307485146.1">
    <property type="nucleotide sequence ID" value="NZ_JAUSUF010000003.1"/>
</dbReference>
<gene>
    <name evidence="2" type="ORF">J2S18_001483</name>
</gene>
<keyword evidence="3" id="KW-1185">Reference proteome</keyword>
<keyword evidence="1" id="KW-1133">Transmembrane helix</keyword>
<dbReference type="Proteomes" id="UP001228504">
    <property type="component" value="Unassembled WGS sequence"/>
</dbReference>
<reference evidence="2 3" key="1">
    <citation type="submission" date="2023-07" db="EMBL/GenBank/DDBJ databases">
        <title>Genomic Encyclopedia of Type Strains, Phase IV (KMG-IV): sequencing the most valuable type-strain genomes for metagenomic binning, comparative biology and taxonomic classification.</title>
        <authorList>
            <person name="Goeker M."/>
        </authorList>
    </citation>
    <scope>NUCLEOTIDE SEQUENCE [LARGE SCALE GENOMIC DNA]</scope>
    <source>
        <strain evidence="2 3">DSM 20694</strain>
    </source>
</reference>
<evidence type="ECO:0000313" key="2">
    <source>
        <dbReference type="EMBL" id="MDQ0149553.1"/>
    </source>
</evidence>